<keyword evidence="12" id="KW-1185">Reference proteome</keyword>
<sequence>MKPTIRKAVVLGAGVMGAQIAANLAGAGVDVYLLDRLADDSPEREAGSAQRSRLAQAGKLQLLKQKPLPYYDADDLERIATGNFTDHLHAAGEADWIIEAVSERLDVKLALFAKLAQHVKAGTIISSNTSGLSINRLAETLPSSVQPYFLGAHFFNPPRYMKLLELIPSASTSKETIKRLADFAERRLGKGIVIAKDSPNFIANRIGTYGIMVTLEEMTARDLSVSAVDALTGTAIGRPKSATFRTLDIVGLDTFAHVASNMYDHAIDDEEREIFAVPELFNALIQRNWLGEKSGQGFYKAIQGVTGSKEILQLDAGTMNYVTKDKKRFPCLDTARNGKTPEEKLAAMTSGLDPGSAFVWSVLKRTLLYAASVMPVIADDLVSVDDAMRWGFNWEWGPFELWDKLGFVKTALRMKAEGERLPDWIERRLADGMSSFYERGTYVGDDGERKPRSVPQAHIQLSVLKGQDKRIIRQNYGASLIDIGDDVACLELHSPNNAVGPDILQMVSHSIAETERNYRGLVIASEGKHFCVGANLMLLLMEAQDDNWTEIERMIASFQQAGMAIKYSARPVVSAPYGMTLGGGVELSIPAARVQASAETYMGLVEAGVGLIPAGGGTKEMLVRATAAVDFDGKVDLQPFVNRVFETIGLAKVSTSAADAKRIGYLRPNDNISFSRDRQLYEAKRTVLALDAEEYVPPSTRRTRVVGAPGLSALKLGVYQMRCGGMISEHDALIGTKLAHILSGGEVPAGTLVDETYLLELEREAFLSLCGEPKSQARMQHMLLKGKPLRN</sequence>
<comment type="similarity">
    <text evidence="2">Belongs to the 3-hydroxyacyl-CoA dehydrogenase family.</text>
</comment>
<dbReference type="Pfam" id="PF00725">
    <property type="entry name" value="3HCDH"/>
    <property type="match status" value="1"/>
</dbReference>
<evidence type="ECO:0000256" key="2">
    <source>
        <dbReference type="ARBA" id="ARBA00009463"/>
    </source>
</evidence>
<dbReference type="Gene3D" id="1.10.1040.50">
    <property type="match status" value="1"/>
</dbReference>
<reference evidence="11 12" key="1">
    <citation type="journal article" date="2009" name="Int. J. Syst. Evol. Microbiol.">
        <title>Paenibacillus contaminans sp. nov., isolated from a contaminated laboratory plate.</title>
        <authorList>
            <person name="Chou J.H."/>
            <person name="Lee J.H."/>
            <person name="Lin M.C."/>
            <person name="Chang P.S."/>
            <person name="Arun A.B."/>
            <person name="Young C.C."/>
            <person name="Chen W.M."/>
        </authorList>
    </citation>
    <scope>NUCLEOTIDE SEQUENCE [LARGE SCALE GENOMIC DNA]</scope>
    <source>
        <strain evidence="11 12">CKOBP-6</strain>
    </source>
</reference>
<dbReference type="CDD" id="cd06558">
    <property type="entry name" value="crotonase-like"/>
    <property type="match status" value="1"/>
</dbReference>
<feature type="domain" description="3-hydroxyacyl-CoA dehydrogenase NAD binding" evidence="10">
    <location>
        <begin position="8"/>
        <end position="197"/>
    </location>
</feature>
<dbReference type="SUPFAM" id="SSF48179">
    <property type="entry name" value="6-phosphogluconate dehydrogenase C-terminal domain-like"/>
    <property type="match status" value="2"/>
</dbReference>
<name>A0A329MM85_9BACL</name>
<comment type="pathway">
    <text evidence="1">Lipid metabolism; fatty acid beta-oxidation.</text>
</comment>
<dbReference type="Gene3D" id="3.90.226.10">
    <property type="entry name" value="2-enoyl-CoA Hydratase, Chain A, domain 1"/>
    <property type="match status" value="1"/>
</dbReference>
<keyword evidence="7" id="KW-0443">Lipid metabolism</keyword>
<dbReference type="OrthoDB" id="9771883at2"/>
<keyword evidence="4" id="KW-0442">Lipid degradation</keyword>
<gene>
    <name evidence="11" type="ORF">DQG23_14075</name>
</gene>
<dbReference type="InterPro" id="IPR006176">
    <property type="entry name" value="3-OHacyl-CoA_DH_NAD-bd"/>
</dbReference>
<evidence type="ECO:0000259" key="10">
    <source>
        <dbReference type="Pfam" id="PF02737"/>
    </source>
</evidence>
<evidence type="ECO:0000313" key="12">
    <source>
        <dbReference type="Proteomes" id="UP000250369"/>
    </source>
</evidence>
<evidence type="ECO:0000259" key="9">
    <source>
        <dbReference type="Pfam" id="PF00725"/>
    </source>
</evidence>
<evidence type="ECO:0000256" key="6">
    <source>
        <dbReference type="ARBA" id="ARBA00023027"/>
    </source>
</evidence>
<accession>A0A329MM85</accession>
<dbReference type="PANTHER" id="PTHR48075">
    <property type="entry name" value="3-HYDROXYACYL-COA DEHYDROGENASE FAMILY PROTEIN"/>
    <property type="match status" value="1"/>
</dbReference>
<dbReference type="InterPro" id="IPR036291">
    <property type="entry name" value="NAD(P)-bd_dom_sf"/>
</dbReference>
<dbReference type="PANTHER" id="PTHR48075:SF7">
    <property type="entry name" value="3-HYDROXYACYL-COA DEHYDROGENASE-RELATED"/>
    <property type="match status" value="1"/>
</dbReference>
<dbReference type="SUPFAM" id="SSF52096">
    <property type="entry name" value="ClpP/crotonase"/>
    <property type="match status" value="1"/>
</dbReference>
<keyword evidence="3" id="KW-0276">Fatty acid metabolism</keyword>
<dbReference type="GO" id="GO:0070403">
    <property type="term" value="F:NAD+ binding"/>
    <property type="evidence" value="ECO:0007669"/>
    <property type="project" value="InterPro"/>
</dbReference>
<comment type="catalytic activity">
    <reaction evidence="8">
        <text>a (3S)-3-hydroxyacyl-CoA + NAD(+) = a 3-oxoacyl-CoA + NADH + H(+)</text>
        <dbReference type="Rhea" id="RHEA:22432"/>
        <dbReference type="ChEBI" id="CHEBI:15378"/>
        <dbReference type="ChEBI" id="CHEBI:57318"/>
        <dbReference type="ChEBI" id="CHEBI:57540"/>
        <dbReference type="ChEBI" id="CHEBI:57945"/>
        <dbReference type="ChEBI" id="CHEBI:90726"/>
        <dbReference type="EC" id="1.1.1.35"/>
    </reaction>
</comment>
<evidence type="ECO:0000313" key="11">
    <source>
        <dbReference type="EMBL" id="RAV20638.1"/>
    </source>
</evidence>
<evidence type="ECO:0000256" key="1">
    <source>
        <dbReference type="ARBA" id="ARBA00005005"/>
    </source>
</evidence>
<evidence type="ECO:0000256" key="4">
    <source>
        <dbReference type="ARBA" id="ARBA00022963"/>
    </source>
</evidence>
<dbReference type="SUPFAM" id="SSF51735">
    <property type="entry name" value="NAD(P)-binding Rossmann-fold domains"/>
    <property type="match status" value="1"/>
</dbReference>
<protein>
    <submittedName>
        <fullName evidence="11">3-hydroxyacyl-CoA dehydrogenase</fullName>
    </submittedName>
</protein>
<dbReference type="Pfam" id="PF00378">
    <property type="entry name" value="ECH_1"/>
    <property type="match status" value="1"/>
</dbReference>
<dbReference type="InterPro" id="IPR006108">
    <property type="entry name" value="3HC_DH_C"/>
</dbReference>
<keyword evidence="5" id="KW-0560">Oxidoreductase</keyword>
<dbReference type="InterPro" id="IPR001753">
    <property type="entry name" value="Enoyl-CoA_hydra/iso"/>
</dbReference>
<evidence type="ECO:0000256" key="7">
    <source>
        <dbReference type="ARBA" id="ARBA00023098"/>
    </source>
</evidence>
<dbReference type="GO" id="GO:0006635">
    <property type="term" value="P:fatty acid beta-oxidation"/>
    <property type="evidence" value="ECO:0007669"/>
    <property type="project" value="UniProtKB-UniPathway"/>
</dbReference>
<dbReference type="Proteomes" id="UP000250369">
    <property type="component" value="Unassembled WGS sequence"/>
</dbReference>
<dbReference type="GO" id="GO:0003857">
    <property type="term" value="F:(3S)-3-hydroxyacyl-CoA dehydrogenase (NAD+) activity"/>
    <property type="evidence" value="ECO:0007669"/>
    <property type="project" value="UniProtKB-EC"/>
</dbReference>
<dbReference type="AlphaFoldDB" id="A0A329MM85"/>
<organism evidence="11 12">
    <name type="scientific">Paenibacillus contaminans</name>
    <dbReference type="NCBI Taxonomy" id="450362"/>
    <lineage>
        <taxon>Bacteria</taxon>
        <taxon>Bacillati</taxon>
        <taxon>Bacillota</taxon>
        <taxon>Bacilli</taxon>
        <taxon>Bacillales</taxon>
        <taxon>Paenibacillaceae</taxon>
        <taxon>Paenibacillus</taxon>
    </lineage>
</organism>
<dbReference type="UniPathway" id="UPA00659"/>
<evidence type="ECO:0000256" key="3">
    <source>
        <dbReference type="ARBA" id="ARBA00022832"/>
    </source>
</evidence>
<evidence type="ECO:0000256" key="8">
    <source>
        <dbReference type="ARBA" id="ARBA00049556"/>
    </source>
</evidence>
<dbReference type="InterPro" id="IPR029045">
    <property type="entry name" value="ClpP/crotonase-like_dom_sf"/>
</dbReference>
<dbReference type="RefSeq" id="WP_113031496.1">
    <property type="nucleotide sequence ID" value="NZ_QMFB01000007.1"/>
</dbReference>
<dbReference type="EMBL" id="QMFB01000007">
    <property type="protein sequence ID" value="RAV20638.1"/>
    <property type="molecule type" value="Genomic_DNA"/>
</dbReference>
<comment type="caution">
    <text evidence="11">The sequence shown here is derived from an EMBL/GenBank/DDBJ whole genome shotgun (WGS) entry which is preliminary data.</text>
</comment>
<dbReference type="Pfam" id="PF02737">
    <property type="entry name" value="3HCDH_N"/>
    <property type="match status" value="1"/>
</dbReference>
<proteinExistence type="inferred from homology"/>
<dbReference type="InterPro" id="IPR008927">
    <property type="entry name" value="6-PGluconate_DH-like_C_sf"/>
</dbReference>
<evidence type="ECO:0000256" key="5">
    <source>
        <dbReference type="ARBA" id="ARBA00023002"/>
    </source>
</evidence>
<feature type="domain" description="3-hydroxyacyl-CoA dehydrogenase C-terminal" evidence="9">
    <location>
        <begin position="201"/>
        <end position="300"/>
    </location>
</feature>
<keyword evidence="6" id="KW-0520">NAD</keyword>
<dbReference type="Gene3D" id="3.40.50.720">
    <property type="entry name" value="NAD(P)-binding Rossmann-like Domain"/>
    <property type="match status" value="1"/>
</dbReference>